<dbReference type="KEGG" id="aab:A4R43_03945"/>
<dbReference type="PANTHER" id="PTHR43833:SF9">
    <property type="entry name" value="POTASSIUM CHANNEL PROTEIN YUGO-RELATED"/>
    <property type="match status" value="1"/>
</dbReference>
<dbReference type="SUPFAM" id="SSF51735">
    <property type="entry name" value="NAD(P)-binding Rossmann-fold domains"/>
    <property type="match status" value="1"/>
</dbReference>
<dbReference type="PROSITE" id="PS51201">
    <property type="entry name" value="RCK_N"/>
    <property type="match status" value="1"/>
</dbReference>
<evidence type="ECO:0000313" key="2">
    <source>
        <dbReference type="EMBL" id="AXB41780.1"/>
    </source>
</evidence>
<dbReference type="GO" id="GO:0006813">
    <property type="term" value="P:potassium ion transport"/>
    <property type="evidence" value="ECO:0007669"/>
    <property type="project" value="InterPro"/>
</dbReference>
<feature type="domain" description="RCK N-terminal" evidence="1">
    <location>
        <begin position="2"/>
        <end position="121"/>
    </location>
</feature>
<proteinExistence type="predicted"/>
<accession>A0A344L156</accession>
<evidence type="ECO:0000313" key="3">
    <source>
        <dbReference type="Proteomes" id="UP000250434"/>
    </source>
</evidence>
<dbReference type="PANTHER" id="PTHR43833">
    <property type="entry name" value="POTASSIUM CHANNEL PROTEIN 2-RELATED-RELATED"/>
    <property type="match status" value="1"/>
</dbReference>
<keyword evidence="3" id="KW-1185">Reference proteome</keyword>
<dbReference type="Gene3D" id="3.40.50.720">
    <property type="entry name" value="NAD(P)-binding Rossmann-like Domain"/>
    <property type="match status" value="1"/>
</dbReference>
<dbReference type="InterPro" id="IPR050721">
    <property type="entry name" value="Trk_Ktr_HKT_K-transport"/>
</dbReference>
<organism evidence="2 3">
    <name type="scientific">Amycolatopsis albispora</name>
    <dbReference type="NCBI Taxonomy" id="1804986"/>
    <lineage>
        <taxon>Bacteria</taxon>
        <taxon>Bacillati</taxon>
        <taxon>Actinomycetota</taxon>
        <taxon>Actinomycetes</taxon>
        <taxon>Pseudonocardiales</taxon>
        <taxon>Pseudonocardiaceae</taxon>
        <taxon>Amycolatopsis</taxon>
    </lineage>
</organism>
<dbReference type="OrthoDB" id="3972913at2"/>
<dbReference type="InterPro" id="IPR036291">
    <property type="entry name" value="NAD(P)-bd_dom_sf"/>
</dbReference>
<protein>
    <recommendedName>
        <fullName evidence="1">RCK N-terminal domain-containing protein</fullName>
    </recommendedName>
</protein>
<dbReference type="InterPro" id="IPR003148">
    <property type="entry name" value="RCK_N"/>
</dbReference>
<dbReference type="Pfam" id="PF02254">
    <property type="entry name" value="TrkA_N"/>
    <property type="match status" value="1"/>
</dbReference>
<evidence type="ECO:0000259" key="1">
    <source>
        <dbReference type="PROSITE" id="PS51201"/>
    </source>
</evidence>
<name>A0A344L156_9PSEU</name>
<dbReference type="RefSeq" id="WP_113691045.1">
    <property type="nucleotide sequence ID" value="NZ_CP015163.1"/>
</dbReference>
<reference evidence="2 3" key="1">
    <citation type="submission" date="2016-04" db="EMBL/GenBank/DDBJ databases">
        <title>Complete genome sequence and analysis of deep-sea sediment isolate, Amycolatopsis sp. WP1.</title>
        <authorList>
            <person name="Wang H."/>
            <person name="Chen S."/>
            <person name="Wu Q."/>
        </authorList>
    </citation>
    <scope>NUCLEOTIDE SEQUENCE [LARGE SCALE GENOMIC DNA]</scope>
    <source>
        <strain evidence="2 3">WP1</strain>
    </source>
</reference>
<dbReference type="AlphaFoldDB" id="A0A344L156"/>
<sequence>MTGPTLIIGFGAIGASAARLLLSTGLPAERLVVIDQRRTAVTEAADLGARTVLGDAADRSALRRTGIAGARHVIVAVQPDATAVFITMVAREMCAPDAVVVTAVTDRKHVAHLRGADQVVISSDTAGAALAAGALGQRLAPAQQPGSGWLVQSRPVQSSEIGLFLRECGASAIGVLRGGVRHLGAAAASLRLAAGDRIMIMCRGGVVPGPPGDPGTPATSPVPR</sequence>
<gene>
    <name evidence="2" type="ORF">A4R43_03945</name>
</gene>
<dbReference type="EMBL" id="CP015163">
    <property type="protein sequence ID" value="AXB41780.1"/>
    <property type="molecule type" value="Genomic_DNA"/>
</dbReference>
<dbReference type="Proteomes" id="UP000250434">
    <property type="component" value="Chromosome"/>
</dbReference>